<name>A0A0L0VN79_9BASI</name>
<gene>
    <name evidence="2" type="ORF">PSTG_06130</name>
</gene>
<sequence>MPLSIGKYINKHSLQTHFDQKLEKDQLAKREDEKDTIKMVIEEQFKKGPRRADPTSRRRASSSHHADNKPIKQISISVALKDLAIYERTSSVSGQVLSSNLIGSWKLPSASDPSPAHSSLRSLTLHLDSLEGLRFEGPSSGVVSLPGFLPSSIQASQLNSASVRLEAFSVNEGNKNDSALEVTSYRLEVIYERSKPATKPMKEEDIIVISSDDEGPKKPTKKVGARIVVDEAEDTKMDVVDAERQKTKYEIICNLIVNQIDLNPHAPEGIESSGITSINVKRENGINESDDESTDPEVITKYLKNCAQLINYMKKQERWIELKLDYVDQHTVSSSLPKDNGRDGVGLNSGTTPTDEPLKPAIATSVGSPSSDNFAPLAPVREISSIAGSEDGSDDSQKEDPSLDFMNFLFEGSTTPPLQDLNISSNSTNQRSGAILTPAVVPPPPPATTEFDSSLENIGDQDVEPTELERALNESNARHSFCNDSNLFHPRSSPSDDCLMGEPASNDLHQDQQSHVDPPSFTPSHSPQIRGHHAPSSQAPDGGLSDRDTVGTPAGNPRTPDLSADIPVPDDMIADIPVPGAGGTPADSPVPRGKAADIPVPAHIPIPGGLPGDTPVRGRVAGDPGPTEKGPSKKGRKKRSKQSTAQSEESPDQNERDSPQEQTHPNMADVSGGLPGDIPVRGGATDDPGPTENGPSKKERKKRGKMAKPRSEENTEENERDNRQGENQPIIIDVSDGESDPEDETYRPSSKNDRKIIDEDDGFLPNDLSNLLKNIGQEPAETLSSEELNEECHILEKFIRNYKSQAEAKQVQVKRTISKCKTTYKEKSTIYSQQKSRLRSKDDNIIEFNQDFRLERESVQEKINQYKRTGLSAELDSARTKLAHLDHQFEIAVKEEEVNILIRQNLEYTIQQIEAQIRRVQSAASNPTSRS</sequence>
<evidence type="ECO:0000256" key="1">
    <source>
        <dbReference type="SAM" id="MobiDB-lite"/>
    </source>
</evidence>
<feature type="compositionally biased region" description="Basic residues" evidence="1">
    <location>
        <begin position="698"/>
        <end position="708"/>
    </location>
</feature>
<proteinExistence type="predicted"/>
<protein>
    <submittedName>
        <fullName evidence="2">Uncharacterized protein</fullName>
    </submittedName>
</protein>
<feature type="region of interest" description="Disordered" evidence="1">
    <location>
        <begin position="42"/>
        <end position="68"/>
    </location>
</feature>
<dbReference type="OrthoDB" id="2498380at2759"/>
<dbReference type="Proteomes" id="UP000054564">
    <property type="component" value="Unassembled WGS sequence"/>
</dbReference>
<feature type="compositionally biased region" description="Basic and acidic residues" evidence="1">
    <location>
        <begin position="42"/>
        <end position="56"/>
    </location>
</feature>
<evidence type="ECO:0000313" key="2">
    <source>
        <dbReference type="EMBL" id="KNF00716.1"/>
    </source>
</evidence>
<accession>A0A0L0VN79</accession>
<feature type="region of interest" description="Disordered" evidence="1">
    <location>
        <begin position="435"/>
        <end position="458"/>
    </location>
</feature>
<dbReference type="EMBL" id="AJIL01000035">
    <property type="protein sequence ID" value="KNF00716.1"/>
    <property type="molecule type" value="Genomic_DNA"/>
</dbReference>
<feature type="region of interest" description="Disordered" evidence="1">
    <location>
        <begin position="480"/>
        <end position="761"/>
    </location>
</feature>
<dbReference type="AlphaFoldDB" id="A0A0L0VN79"/>
<feature type="compositionally biased region" description="Basic and acidic residues" evidence="1">
    <location>
        <begin position="744"/>
        <end position="757"/>
    </location>
</feature>
<reference evidence="3" key="1">
    <citation type="submission" date="2014-03" db="EMBL/GenBank/DDBJ databases">
        <title>The Genome Sequence of Puccinia striiformis f. sp. tritici PST-78.</title>
        <authorList>
            <consortium name="The Broad Institute Genome Sequencing Platform"/>
            <person name="Cuomo C."/>
            <person name="Hulbert S."/>
            <person name="Chen X."/>
            <person name="Walker B."/>
            <person name="Young S.K."/>
            <person name="Zeng Q."/>
            <person name="Gargeya S."/>
            <person name="Fitzgerald M."/>
            <person name="Haas B."/>
            <person name="Abouelleil A."/>
            <person name="Alvarado L."/>
            <person name="Arachchi H.M."/>
            <person name="Berlin A.M."/>
            <person name="Chapman S.B."/>
            <person name="Goldberg J."/>
            <person name="Griggs A."/>
            <person name="Gujja S."/>
            <person name="Hansen M."/>
            <person name="Howarth C."/>
            <person name="Imamovic A."/>
            <person name="Larimer J."/>
            <person name="McCowan C."/>
            <person name="Montmayeur A."/>
            <person name="Murphy C."/>
            <person name="Neiman D."/>
            <person name="Pearson M."/>
            <person name="Priest M."/>
            <person name="Roberts A."/>
            <person name="Saif S."/>
            <person name="Shea T."/>
            <person name="Sisk P."/>
            <person name="Sykes S."/>
            <person name="Wortman J."/>
            <person name="Nusbaum C."/>
            <person name="Birren B."/>
        </authorList>
    </citation>
    <scope>NUCLEOTIDE SEQUENCE [LARGE SCALE GENOMIC DNA]</scope>
    <source>
        <strain evidence="3">race PST-78</strain>
    </source>
</reference>
<comment type="caution">
    <text evidence="2">The sequence shown here is derived from an EMBL/GenBank/DDBJ whole genome shotgun (WGS) entry which is preliminary data.</text>
</comment>
<evidence type="ECO:0000313" key="3">
    <source>
        <dbReference type="Proteomes" id="UP000054564"/>
    </source>
</evidence>
<feature type="region of interest" description="Disordered" evidence="1">
    <location>
        <begin position="332"/>
        <end position="376"/>
    </location>
</feature>
<keyword evidence="3" id="KW-1185">Reference proteome</keyword>
<organism evidence="2 3">
    <name type="scientific">Puccinia striiformis f. sp. tritici PST-78</name>
    <dbReference type="NCBI Taxonomy" id="1165861"/>
    <lineage>
        <taxon>Eukaryota</taxon>
        <taxon>Fungi</taxon>
        <taxon>Dikarya</taxon>
        <taxon>Basidiomycota</taxon>
        <taxon>Pucciniomycotina</taxon>
        <taxon>Pucciniomycetes</taxon>
        <taxon>Pucciniales</taxon>
        <taxon>Pucciniaceae</taxon>
        <taxon>Puccinia</taxon>
    </lineage>
</organism>
<feature type="compositionally biased region" description="Basic residues" evidence="1">
    <location>
        <begin position="632"/>
        <end position="641"/>
    </location>
</feature>